<dbReference type="OrthoDB" id="384721at2"/>
<dbReference type="InterPro" id="IPR030395">
    <property type="entry name" value="GP_PDE_dom"/>
</dbReference>
<dbReference type="PANTHER" id="PTHR46211:SF14">
    <property type="entry name" value="GLYCEROPHOSPHODIESTER PHOSPHODIESTERASE"/>
    <property type="match status" value="1"/>
</dbReference>
<evidence type="ECO:0000259" key="3">
    <source>
        <dbReference type="PROSITE" id="PS51704"/>
    </source>
</evidence>
<accession>A0A5B8VG51</accession>
<organism evidence="4 5">
    <name type="scientific">Arachidicoccus ginsenosidivorans</name>
    <dbReference type="NCBI Taxonomy" id="496057"/>
    <lineage>
        <taxon>Bacteria</taxon>
        <taxon>Pseudomonadati</taxon>
        <taxon>Bacteroidota</taxon>
        <taxon>Chitinophagia</taxon>
        <taxon>Chitinophagales</taxon>
        <taxon>Chitinophagaceae</taxon>
        <taxon>Arachidicoccus</taxon>
    </lineage>
</organism>
<protein>
    <submittedName>
        <fullName evidence="4">Glycerophosphodiester phosphodiesterase</fullName>
    </submittedName>
</protein>
<keyword evidence="5" id="KW-1185">Reference proteome</keyword>
<evidence type="ECO:0000313" key="4">
    <source>
        <dbReference type="EMBL" id="QEC70464.1"/>
    </source>
</evidence>
<feature type="region of interest" description="Disordered" evidence="1">
    <location>
        <begin position="1"/>
        <end position="21"/>
    </location>
</feature>
<dbReference type="GO" id="GO:0008081">
    <property type="term" value="F:phosphoric diester hydrolase activity"/>
    <property type="evidence" value="ECO:0007669"/>
    <property type="project" value="InterPro"/>
</dbReference>
<reference evidence="4 5" key="1">
    <citation type="journal article" date="2017" name="Int. J. Syst. Evol. Microbiol.">
        <title>Arachidicoccus ginsenosidivorans sp. nov., with ginsenoside-converting activity isolated from ginseng cultivating soil.</title>
        <authorList>
            <person name="Siddiqi M.Z."/>
            <person name="Aslam Z."/>
            <person name="Im W.T."/>
        </authorList>
    </citation>
    <scope>NUCLEOTIDE SEQUENCE [LARGE SCALE GENOMIC DNA]</scope>
    <source>
        <strain evidence="4 5">Gsoil 809</strain>
    </source>
</reference>
<dbReference type="RefSeq" id="WP_146779728.1">
    <property type="nucleotide sequence ID" value="NZ_CP042434.1"/>
</dbReference>
<evidence type="ECO:0000256" key="2">
    <source>
        <dbReference type="SAM" id="Phobius"/>
    </source>
</evidence>
<keyword evidence="2" id="KW-0472">Membrane</keyword>
<keyword evidence="2" id="KW-1133">Transmembrane helix</keyword>
<gene>
    <name evidence="4" type="ORF">FSB73_00810</name>
</gene>
<dbReference type="KEGG" id="agi:FSB73_00810"/>
<dbReference type="SUPFAM" id="SSF51695">
    <property type="entry name" value="PLC-like phosphodiesterases"/>
    <property type="match status" value="1"/>
</dbReference>
<feature type="domain" description="GP-PDE" evidence="3">
    <location>
        <begin position="58"/>
        <end position="327"/>
    </location>
</feature>
<dbReference type="EMBL" id="CP042434">
    <property type="protein sequence ID" value="QEC70464.1"/>
    <property type="molecule type" value="Genomic_DNA"/>
</dbReference>
<dbReference type="Gene3D" id="3.20.20.190">
    <property type="entry name" value="Phosphatidylinositol (PI) phosphodiesterase"/>
    <property type="match status" value="1"/>
</dbReference>
<keyword evidence="2" id="KW-0812">Transmembrane</keyword>
<dbReference type="PANTHER" id="PTHR46211">
    <property type="entry name" value="GLYCEROPHOSPHORYL DIESTER PHOSPHODIESTERASE"/>
    <property type="match status" value="1"/>
</dbReference>
<dbReference type="InterPro" id="IPR017946">
    <property type="entry name" value="PLC-like_Pdiesterase_TIM-brl"/>
</dbReference>
<dbReference type="GO" id="GO:0006629">
    <property type="term" value="P:lipid metabolic process"/>
    <property type="evidence" value="ECO:0007669"/>
    <property type="project" value="InterPro"/>
</dbReference>
<evidence type="ECO:0000313" key="5">
    <source>
        <dbReference type="Proteomes" id="UP000321291"/>
    </source>
</evidence>
<evidence type="ECO:0000256" key="1">
    <source>
        <dbReference type="SAM" id="MobiDB-lite"/>
    </source>
</evidence>
<dbReference type="AlphaFoldDB" id="A0A5B8VG51"/>
<name>A0A5B8VG51_9BACT</name>
<dbReference type="PROSITE" id="PS51704">
    <property type="entry name" value="GP_PDE"/>
    <property type="match status" value="1"/>
</dbReference>
<dbReference type="Pfam" id="PF03009">
    <property type="entry name" value="GDPD"/>
    <property type="match status" value="1"/>
</dbReference>
<sequence>MKRLSNLPHFPGRLPGKTPKANKSRISIYAAGLLLLLMGLILTSSCNTNSQNKPLDGFDAQAHRGGRGLMPENTIASEKNAIDYNCTLEMDLQMSKDSQVVVSHDAYFNADFSLDPAGETMTQKDGKSRLLFNMRYDSIQKYDVGLKPYPNFTRQKKIPAIRPLLSVLIDSVEAYGKIKNHTNHYNIELKTSPKADSVHYPDLKTYVLSAMHTINNKGIASRSMIQSFDVRALRMVHDSFPHIATSYLVGKNDTNSVQGYINALGFTPTVFSPDYHIVTPEMIQGFHQQGVKVIPWTPNTLDEMQKLTDMGVDGLITDFPDLYSQLKH</sequence>
<feature type="transmembrane region" description="Helical" evidence="2">
    <location>
        <begin position="26"/>
        <end position="44"/>
    </location>
</feature>
<dbReference type="Proteomes" id="UP000321291">
    <property type="component" value="Chromosome"/>
</dbReference>
<proteinExistence type="predicted"/>